<name>A0A254N691_9BURK</name>
<sequence length="210" mass="21288">MTGSPAALRRRAGWLIASIACAASHAQAFTVNISSGSRSLYMVVGNGNITARYDQGGTPGNNATINTVSTSVSAANLGGGPVAMTTNSSTTNSLYDNFVFCSVPAEVYVAGFFRGPGNAGSASLTVTAPANLVSGSNTLPFNTISWQSGGIGDVTPTIPSGSFVGGASQTLLAVPANTWFESCLAFRYANNSMPAAGTYTGRATYTMTAP</sequence>
<dbReference type="Proteomes" id="UP000197446">
    <property type="component" value="Unassembled WGS sequence"/>
</dbReference>
<accession>A0A254N691</accession>
<dbReference type="EMBL" id="NISI01000005">
    <property type="protein sequence ID" value="OWR03525.1"/>
    <property type="molecule type" value="Genomic_DNA"/>
</dbReference>
<dbReference type="AlphaFoldDB" id="A0A254N691"/>
<evidence type="ECO:0000256" key="1">
    <source>
        <dbReference type="SAM" id="SignalP"/>
    </source>
</evidence>
<evidence type="ECO:0008006" key="4">
    <source>
        <dbReference type="Google" id="ProtNLM"/>
    </source>
</evidence>
<reference evidence="2 3" key="1">
    <citation type="journal article" date="2007" name="Int. J. Syst. Evol. Microbiol.">
        <title>Description of Pelomonas aquatica sp. nov. and Pelomonas puraquae sp. nov., isolated from industrial and haemodialysis water.</title>
        <authorList>
            <person name="Gomila M."/>
            <person name="Bowien B."/>
            <person name="Falsen E."/>
            <person name="Moore E.R."/>
            <person name="Lalucat J."/>
        </authorList>
    </citation>
    <scope>NUCLEOTIDE SEQUENCE [LARGE SCALE GENOMIC DNA]</scope>
    <source>
        <strain evidence="2 3">CCUG 52769</strain>
    </source>
</reference>
<proteinExistence type="predicted"/>
<organism evidence="2 3">
    <name type="scientific">Roseateles puraquae</name>
    <dbReference type="NCBI Taxonomy" id="431059"/>
    <lineage>
        <taxon>Bacteria</taxon>
        <taxon>Pseudomonadati</taxon>
        <taxon>Pseudomonadota</taxon>
        <taxon>Betaproteobacteria</taxon>
        <taxon>Burkholderiales</taxon>
        <taxon>Sphaerotilaceae</taxon>
        <taxon>Roseateles</taxon>
    </lineage>
</organism>
<keyword evidence="1" id="KW-0732">Signal</keyword>
<dbReference type="OrthoDB" id="8900331at2"/>
<gene>
    <name evidence="2" type="ORF">CDO81_13595</name>
</gene>
<evidence type="ECO:0000313" key="2">
    <source>
        <dbReference type="EMBL" id="OWR03525.1"/>
    </source>
</evidence>
<feature type="signal peptide" evidence="1">
    <location>
        <begin position="1"/>
        <end position="28"/>
    </location>
</feature>
<keyword evidence="3" id="KW-1185">Reference proteome</keyword>
<dbReference type="RefSeq" id="WP_088483761.1">
    <property type="nucleotide sequence ID" value="NZ_NISI01000005.1"/>
</dbReference>
<protein>
    <recommendedName>
        <fullName evidence="4">Spore coat protein U domain-containing protein</fullName>
    </recommendedName>
</protein>
<evidence type="ECO:0000313" key="3">
    <source>
        <dbReference type="Proteomes" id="UP000197446"/>
    </source>
</evidence>
<comment type="caution">
    <text evidence="2">The sequence shown here is derived from an EMBL/GenBank/DDBJ whole genome shotgun (WGS) entry which is preliminary data.</text>
</comment>
<feature type="chain" id="PRO_5012852307" description="Spore coat protein U domain-containing protein" evidence="1">
    <location>
        <begin position="29"/>
        <end position="210"/>
    </location>
</feature>